<accession>A0A235EKE7</accession>
<protein>
    <submittedName>
        <fullName evidence="1">Uncharacterized protein</fullName>
    </submittedName>
</protein>
<gene>
    <name evidence="1" type="ORF">CBY09_16380</name>
</gene>
<proteinExistence type="predicted"/>
<organism evidence="1 2">
    <name type="scientific">Acidovorax kalamii</name>
    <dbReference type="NCBI Taxonomy" id="2004485"/>
    <lineage>
        <taxon>Bacteria</taxon>
        <taxon>Pseudomonadati</taxon>
        <taxon>Pseudomonadota</taxon>
        <taxon>Betaproteobacteria</taxon>
        <taxon>Burkholderiales</taxon>
        <taxon>Comamonadaceae</taxon>
        <taxon>Acidovorax</taxon>
    </lineage>
</organism>
<reference evidence="1 2" key="1">
    <citation type="submission" date="2017-07" db="EMBL/GenBank/DDBJ databases">
        <title>Acidovorax KNDSW TSA 6 genome sequence and assembly.</title>
        <authorList>
            <person name="Mayilraj S."/>
        </authorList>
    </citation>
    <scope>NUCLEOTIDE SEQUENCE [LARGE SCALE GENOMIC DNA]</scope>
    <source>
        <strain evidence="1 2">KNDSW-TSA6</strain>
    </source>
</reference>
<name>A0A235EKE7_9BURK</name>
<evidence type="ECO:0000313" key="1">
    <source>
        <dbReference type="EMBL" id="OYD49233.1"/>
    </source>
</evidence>
<comment type="caution">
    <text evidence="1">The sequence shown here is derived from an EMBL/GenBank/DDBJ whole genome shotgun (WGS) entry which is preliminary data.</text>
</comment>
<evidence type="ECO:0000313" key="2">
    <source>
        <dbReference type="Proteomes" id="UP000215441"/>
    </source>
</evidence>
<keyword evidence="2" id="KW-1185">Reference proteome</keyword>
<sequence>MLNELEYQTFFQGYSLTDAAVRSRDTFSFLLRENQPDEGCSQDSDTGKQIRLINFFVNAEPTRRIGCGQYLGFLRSKLAVAHHPVEQAVLIDSTGEVAVLGGGKNDMEQQIEYGPDGPRRGSITCASTLFGHVYVAGPWRTIARRIGVDQWESLCADSILPKPGTGKSLEFGTDWGFQSVDGFASNDLYAAGGYGDLWRYNGHRWLQCALPSRMLLHNVCCAGDGHVYVGAQGGSVLRGREDRWEIIHEGRMTLPFKDMVWYGGRVWCTSDYGLWQIAGGELVEADVPHAVHSCAGNLSVGDGVMLLAGIYGATVFDGQRWTPVIDRLAFTRQG</sequence>
<dbReference type="OrthoDB" id="5516213at2"/>
<dbReference type="AlphaFoldDB" id="A0A235EKE7"/>
<dbReference type="RefSeq" id="WP_094290649.1">
    <property type="nucleotide sequence ID" value="NZ_NOIG01000010.1"/>
</dbReference>
<dbReference type="EMBL" id="NOIG01000010">
    <property type="protein sequence ID" value="OYD49233.1"/>
    <property type="molecule type" value="Genomic_DNA"/>
</dbReference>
<dbReference type="Proteomes" id="UP000215441">
    <property type="component" value="Unassembled WGS sequence"/>
</dbReference>